<evidence type="ECO:0000313" key="1">
    <source>
        <dbReference type="EMBL" id="OAX80799.1"/>
    </source>
</evidence>
<keyword evidence="2" id="KW-1185">Reference proteome</keyword>
<dbReference type="AlphaFoldDB" id="A0A1B7NVL3"/>
<protein>
    <submittedName>
        <fullName evidence="1">Uncharacterized protein</fullName>
    </submittedName>
</protein>
<comment type="caution">
    <text evidence="1">The sequence shown here is derived from an EMBL/GenBank/DDBJ whole genome shotgun (WGS) entry which is preliminary data.</text>
</comment>
<reference evidence="1 2" key="1">
    <citation type="submission" date="2015-07" db="EMBL/GenBank/DDBJ databases">
        <title>Emmonsia species relationships and genome sequence.</title>
        <authorList>
            <person name="Cuomo C.A."/>
            <person name="Schwartz I.S."/>
            <person name="Kenyon C."/>
            <person name="de Hoog G.S."/>
            <person name="Govender N.P."/>
            <person name="Botha A."/>
            <person name="Moreno L."/>
            <person name="de Vries M."/>
            <person name="Munoz J.F."/>
            <person name="Stielow J.B."/>
        </authorList>
    </citation>
    <scope>NUCLEOTIDE SEQUENCE [LARGE SCALE GENOMIC DNA]</scope>
    <source>
        <strain evidence="1 2">CBS 136260</strain>
    </source>
</reference>
<dbReference type="EMBL" id="LGUA01000615">
    <property type="protein sequence ID" value="OAX80799.1"/>
    <property type="molecule type" value="Genomic_DNA"/>
</dbReference>
<proteinExistence type="predicted"/>
<evidence type="ECO:0000313" key="2">
    <source>
        <dbReference type="Proteomes" id="UP000091918"/>
    </source>
</evidence>
<organism evidence="1 2">
    <name type="scientific">Emergomyces africanus</name>
    <dbReference type="NCBI Taxonomy" id="1955775"/>
    <lineage>
        <taxon>Eukaryota</taxon>
        <taxon>Fungi</taxon>
        <taxon>Dikarya</taxon>
        <taxon>Ascomycota</taxon>
        <taxon>Pezizomycotina</taxon>
        <taxon>Eurotiomycetes</taxon>
        <taxon>Eurotiomycetidae</taxon>
        <taxon>Onygenales</taxon>
        <taxon>Ajellomycetaceae</taxon>
        <taxon>Emergomyces</taxon>
    </lineage>
</organism>
<sequence>MALLNYLSPTEEVIPNGVSYLVQVQVKSEDKQDTNYRRQMSEISTYSDD</sequence>
<accession>A0A1B7NVL3</accession>
<name>A0A1B7NVL3_9EURO</name>
<dbReference type="Proteomes" id="UP000091918">
    <property type="component" value="Unassembled WGS sequence"/>
</dbReference>
<gene>
    <name evidence="1" type="ORF">ACJ72_04866</name>
</gene>